<dbReference type="Proteomes" id="UP000030758">
    <property type="component" value="Unassembled WGS sequence"/>
</dbReference>
<dbReference type="EMBL" id="KL367523">
    <property type="protein sequence ID" value="KFD66557.1"/>
    <property type="molecule type" value="Genomic_DNA"/>
</dbReference>
<evidence type="ECO:0000313" key="1">
    <source>
        <dbReference type="EMBL" id="KFD57450.1"/>
    </source>
</evidence>
<dbReference type="EMBL" id="KL363188">
    <property type="protein sequence ID" value="KFD57450.1"/>
    <property type="molecule type" value="Genomic_DNA"/>
</dbReference>
<evidence type="ECO:0000313" key="2">
    <source>
        <dbReference type="EMBL" id="KFD66557.1"/>
    </source>
</evidence>
<gene>
    <name evidence="1" type="ORF">M513_01553</name>
    <name evidence="2" type="ORF">M514_01553</name>
</gene>
<proteinExistence type="predicted"/>
<accession>A0A085NAR1</accession>
<dbReference type="Proteomes" id="UP000030764">
    <property type="component" value="Unassembled WGS sequence"/>
</dbReference>
<dbReference type="AlphaFoldDB" id="A0A085NAR1"/>
<protein>
    <submittedName>
        <fullName evidence="2">Uncharacterized protein</fullName>
    </submittedName>
</protein>
<organism evidence="2">
    <name type="scientific">Trichuris suis</name>
    <name type="common">pig whipworm</name>
    <dbReference type="NCBI Taxonomy" id="68888"/>
    <lineage>
        <taxon>Eukaryota</taxon>
        <taxon>Metazoa</taxon>
        <taxon>Ecdysozoa</taxon>
        <taxon>Nematoda</taxon>
        <taxon>Enoplea</taxon>
        <taxon>Dorylaimia</taxon>
        <taxon>Trichinellida</taxon>
        <taxon>Trichuridae</taxon>
        <taxon>Trichuris</taxon>
    </lineage>
</organism>
<keyword evidence="3" id="KW-1185">Reference proteome</keyword>
<name>A0A085NAR1_9BILA</name>
<evidence type="ECO:0000313" key="3">
    <source>
        <dbReference type="Proteomes" id="UP000030764"/>
    </source>
</evidence>
<reference evidence="2 3" key="1">
    <citation type="journal article" date="2014" name="Nat. Genet.">
        <title>Genome and transcriptome of the porcine whipworm Trichuris suis.</title>
        <authorList>
            <person name="Jex A.R."/>
            <person name="Nejsum P."/>
            <person name="Schwarz E.M."/>
            <person name="Hu L."/>
            <person name="Young N.D."/>
            <person name="Hall R.S."/>
            <person name="Korhonen P.K."/>
            <person name="Liao S."/>
            <person name="Thamsborg S."/>
            <person name="Xia J."/>
            <person name="Xu P."/>
            <person name="Wang S."/>
            <person name="Scheerlinck J.P."/>
            <person name="Hofmann A."/>
            <person name="Sternberg P.W."/>
            <person name="Wang J."/>
            <person name="Gasser R.B."/>
        </authorList>
    </citation>
    <scope>NUCLEOTIDE SEQUENCE [LARGE SCALE GENOMIC DNA]</scope>
    <source>
        <strain evidence="2">DCEP-RM93F</strain>
        <strain evidence="1">DCEP-RM93M</strain>
    </source>
</reference>
<sequence length="99" mass="10945">MDAGFNAQRRGEHEMFIRQTKRRLRPDESNGNFITQAALSLGPAEDGFHEDISDDRSLRKVSLLFNWLDETPSPSRDVWGGADGRTKLIGVVSSGLEGG</sequence>